<gene>
    <name evidence="2" type="ORF">DU428_03890</name>
</gene>
<evidence type="ECO:0000256" key="1">
    <source>
        <dbReference type="SAM" id="SignalP"/>
    </source>
</evidence>
<feature type="chain" id="PRO_5016867852" description="Repeat protein (TIGR03806 family)" evidence="1">
    <location>
        <begin position="23"/>
        <end position="364"/>
    </location>
</feature>
<evidence type="ECO:0008006" key="4">
    <source>
        <dbReference type="Google" id="ProtNLM"/>
    </source>
</evidence>
<dbReference type="AlphaFoldDB" id="A0A368P7L2"/>
<keyword evidence="1" id="KW-0732">Signal</keyword>
<name>A0A368P7L2_9FLAO</name>
<accession>A0A368P7L2</accession>
<organism evidence="2 3">
    <name type="scientific">Oceanihabitans sediminis</name>
    <dbReference type="NCBI Taxonomy" id="1812012"/>
    <lineage>
        <taxon>Bacteria</taxon>
        <taxon>Pseudomonadati</taxon>
        <taxon>Bacteroidota</taxon>
        <taxon>Flavobacteriia</taxon>
        <taxon>Flavobacteriales</taxon>
        <taxon>Flavobacteriaceae</taxon>
        <taxon>Oceanihabitans</taxon>
    </lineage>
</organism>
<evidence type="ECO:0000313" key="3">
    <source>
        <dbReference type="Proteomes" id="UP000252249"/>
    </source>
</evidence>
<protein>
    <recommendedName>
        <fullName evidence="4">Repeat protein (TIGR03806 family)</fullName>
    </recommendedName>
</protein>
<dbReference type="Proteomes" id="UP000252249">
    <property type="component" value="Unassembled WGS sequence"/>
</dbReference>
<proteinExistence type="predicted"/>
<sequence>MKNILAIRFVFLIFLTALISCSHDDPHGEYVSYESPVNYDLEAFPYEKLSDYNFFKGDLQNQDPVIGVVPYKPISSLFTDYAKKMRFIWMPENSSANFVSDYEVFDFPVGTILIKSFYYDHVLPSGVTKFIETRLLIKKPTGWIFSDYVWNEDQTEAVLDTSGSFVSVSFLEAGITKTTNYRIPSVSECMTCHKVGNIASPIGVKPQNINSNYTYPSGDVKNQLQKLQELGYLRSFNTSSISTVVDWKDSSKDLSLRARSYLDANCAHCHSDDTHCSYRPIRLSFHDTEYSSTNLGLCVLPDEDIDASLTHIVSPGRFERSVLSYRMNSTEESIKMPLIGRNLVDESAVSLINEWIDSLTEICE</sequence>
<keyword evidence="3" id="KW-1185">Reference proteome</keyword>
<evidence type="ECO:0000313" key="2">
    <source>
        <dbReference type="EMBL" id="RCU58528.1"/>
    </source>
</evidence>
<dbReference type="InterPro" id="IPR036280">
    <property type="entry name" value="Multihaem_cyt_sf"/>
</dbReference>
<dbReference type="OrthoDB" id="338827at2"/>
<dbReference type="SUPFAM" id="SSF48695">
    <property type="entry name" value="Multiheme cytochromes"/>
    <property type="match status" value="1"/>
</dbReference>
<dbReference type="EMBL" id="QPIG01000001">
    <property type="protein sequence ID" value="RCU58528.1"/>
    <property type="molecule type" value="Genomic_DNA"/>
</dbReference>
<reference evidence="2 3" key="1">
    <citation type="submission" date="2018-07" db="EMBL/GenBank/DDBJ databases">
        <title>Oceanihabitans testaceum sp. nov., isolated from marine sediment.</title>
        <authorList>
            <person name="Li C.-M."/>
        </authorList>
    </citation>
    <scope>NUCLEOTIDE SEQUENCE [LARGE SCALE GENOMIC DNA]</scope>
    <source>
        <strain evidence="2 3">S9-10</strain>
    </source>
</reference>
<feature type="signal peptide" evidence="1">
    <location>
        <begin position="1"/>
        <end position="22"/>
    </location>
</feature>
<comment type="caution">
    <text evidence="2">The sequence shown here is derived from an EMBL/GenBank/DDBJ whole genome shotgun (WGS) entry which is preliminary data.</text>
</comment>
<dbReference type="PROSITE" id="PS51257">
    <property type="entry name" value="PROKAR_LIPOPROTEIN"/>
    <property type="match status" value="1"/>
</dbReference>
<dbReference type="RefSeq" id="WP_113965836.1">
    <property type="nucleotide sequence ID" value="NZ_JAWVXR010000001.1"/>
</dbReference>